<feature type="region of interest" description="Disordered" evidence="1">
    <location>
        <begin position="78"/>
        <end position="115"/>
    </location>
</feature>
<name>A0AAW2NPW3_SESRA</name>
<comment type="caution">
    <text evidence="2">The sequence shown here is derived from an EMBL/GenBank/DDBJ whole genome shotgun (WGS) entry which is preliminary data.</text>
</comment>
<feature type="compositionally biased region" description="Basic residues" evidence="1">
    <location>
        <begin position="85"/>
        <end position="98"/>
    </location>
</feature>
<feature type="region of interest" description="Disordered" evidence="1">
    <location>
        <begin position="1"/>
        <end position="22"/>
    </location>
</feature>
<evidence type="ECO:0000313" key="2">
    <source>
        <dbReference type="EMBL" id="KAL0345915.1"/>
    </source>
</evidence>
<dbReference type="EMBL" id="JACGWJ010000019">
    <property type="protein sequence ID" value="KAL0345915.1"/>
    <property type="molecule type" value="Genomic_DNA"/>
</dbReference>
<proteinExistence type="predicted"/>
<feature type="compositionally biased region" description="Polar residues" evidence="1">
    <location>
        <begin position="8"/>
        <end position="18"/>
    </location>
</feature>
<gene>
    <name evidence="2" type="ORF">Sradi_4422800</name>
</gene>
<sequence length="115" mass="13202">MDVCESEQPLQKQSTVGTTRLPLVPAENKNGITRQAGQEKLVLDIGRLHHCNHWSKTVPFAKRRQDIITVNSIVAKRATSAERKRLSRHHHHRLHQHRSGYSCRNTVGIKKDSRQ</sequence>
<reference evidence="2" key="2">
    <citation type="journal article" date="2024" name="Plant">
        <title>Genomic evolution and insights into agronomic trait innovations of Sesamum species.</title>
        <authorList>
            <person name="Miao H."/>
            <person name="Wang L."/>
            <person name="Qu L."/>
            <person name="Liu H."/>
            <person name="Sun Y."/>
            <person name="Le M."/>
            <person name="Wang Q."/>
            <person name="Wei S."/>
            <person name="Zheng Y."/>
            <person name="Lin W."/>
            <person name="Duan Y."/>
            <person name="Cao H."/>
            <person name="Xiong S."/>
            <person name="Wang X."/>
            <person name="Wei L."/>
            <person name="Li C."/>
            <person name="Ma Q."/>
            <person name="Ju M."/>
            <person name="Zhao R."/>
            <person name="Li G."/>
            <person name="Mu C."/>
            <person name="Tian Q."/>
            <person name="Mei H."/>
            <person name="Zhang T."/>
            <person name="Gao T."/>
            <person name="Zhang H."/>
        </authorList>
    </citation>
    <scope>NUCLEOTIDE SEQUENCE</scope>
    <source>
        <strain evidence="2">G02</strain>
    </source>
</reference>
<evidence type="ECO:0000256" key="1">
    <source>
        <dbReference type="SAM" id="MobiDB-lite"/>
    </source>
</evidence>
<reference evidence="2" key="1">
    <citation type="submission" date="2020-06" db="EMBL/GenBank/DDBJ databases">
        <authorList>
            <person name="Li T."/>
            <person name="Hu X."/>
            <person name="Zhang T."/>
            <person name="Song X."/>
            <person name="Zhang H."/>
            <person name="Dai N."/>
            <person name="Sheng W."/>
            <person name="Hou X."/>
            <person name="Wei L."/>
        </authorList>
    </citation>
    <scope>NUCLEOTIDE SEQUENCE</scope>
    <source>
        <strain evidence="2">G02</strain>
        <tissue evidence="2">Leaf</tissue>
    </source>
</reference>
<protein>
    <submittedName>
        <fullName evidence="2">Uncharacterized protein</fullName>
    </submittedName>
</protein>
<accession>A0AAW2NPW3</accession>
<dbReference type="AlphaFoldDB" id="A0AAW2NPW3"/>
<organism evidence="2">
    <name type="scientific">Sesamum radiatum</name>
    <name type="common">Black benniseed</name>
    <dbReference type="NCBI Taxonomy" id="300843"/>
    <lineage>
        <taxon>Eukaryota</taxon>
        <taxon>Viridiplantae</taxon>
        <taxon>Streptophyta</taxon>
        <taxon>Embryophyta</taxon>
        <taxon>Tracheophyta</taxon>
        <taxon>Spermatophyta</taxon>
        <taxon>Magnoliopsida</taxon>
        <taxon>eudicotyledons</taxon>
        <taxon>Gunneridae</taxon>
        <taxon>Pentapetalae</taxon>
        <taxon>asterids</taxon>
        <taxon>lamiids</taxon>
        <taxon>Lamiales</taxon>
        <taxon>Pedaliaceae</taxon>
        <taxon>Sesamum</taxon>
    </lineage>
</organism>